<sequence length="270" mass="31435">MCLEHEEDCIFICDDCNVPICSLCMEEKEGKHSENHKVFNIIETISSWNTIVKDEIETTLQEDIRILDELEKGIDTYDTQVKSVIEGIREDEKRIKRMIDKKVKSMINDVKLKTSCEKDKMVNLVTDTKSRIETKSALEDRRKHLEKDTTNVDVIMNMQTLHFKFSAIGNGVFPSLPSIEYNLKETSELDLLSMFVTSRPLSDNLPEGIEMRRDNDGKPYYANHNTRSTTRDFSLPHGWEKRYTLSGRPFYVDQQTKRNTWTDPGQNLKE</sequence>
<dbReference type="CDD" id="cd19756">
    <property type="entry name" value="Bbox2"/>
    <property type="match status" value="1"/>
</dbReference>
<keyword evidence="3" id="KW-0963">Cytoplasm</keyword>
<dbReference type="Gene3D" id="2.20.70.10">
    <property type="match status" value="2"/>
</dbReference>
<dbReference type="PROSITE" id="PS01159">
    <property type="entry name" value="WW_DOMAIN_1"/>
    <property type="match status" value="1"/>
</dbReference>
<organism evidence="8 9">
    <name type="scientific">Mytilus edulis</name>
    <name type="common">Blue mussel</name>
    <dbReference type="NCBI Taxonomy" id="6550"/>
    <lineage>
        <taxon>Eukaryota</taxon>
        <taxon>Metazoa</taxon>
        <taxon>Spiralia</taxon>
        <taxon>Lophotrochozoa</taxon>
        <taxon>Mollusca</taxon>
        <taxon>Bivalvia</taxon>
        <taxon>Autobranchia</taxon>
        <taxon>Pteriomorphia</taxon>
        <taxon>Mytilida</taxon>
        <taxon>Mytiloidea</taxon>
        <taxon>Mytilidae</taxon>
        <taxon>Mytilinae</taxon>
        <taxon>Mytilus</taxon>
    </lineage>
</organism>
<evidence type="ECO:0000256" key="5">
    <source>
        <dbReference type="PROSITE-ProRule" id="PRU00024"/>
    </source>
</evidence>
<dbReference type="PANTHER" id="PTHR17616:SF8">
    <property type="entry name" value="TRANSCRIPTIONAL COACTIVATOR YORKIE"/>
    <property type="match status" value="1"/>
</dbReference>
<dbReference type="Pfam" id="PF00397">
    <property type="entry name" value="WW"/>
    <property type="match status" value="2"/>
</dbReference>
<dbReference type="AlphaFoldDB" id="A0A8S3SKI8"/>
<keyword evidence="8" id="KW-0012">Acyltransferase</keyword>
<dbReference type="SUPFAM" id="SSF51045">
    <property type="entry name" value="WW domain"/>
    <property type="match status" value="2"/>
</dbReference>
<feature type="domain" description="WW" evidence="6">
    <location>
        <begin position="203"/>
        <end position="230"/>
    </location>
</feature>
<gene>
    <name evidence="8" type="ORF">MEDL_34346</name>
</gene>
<reference evidence="8" key="1">
    <citation type="submission" date="2021-03" db="EMBL/GenBank/DDBJ databases">
        <authorList>
            <person name="Bekaert M."/>
        </authorList>
    </citation>
    <scope>NUCLEOTIDE SEQUENCE</scope>
</reference>
<dbReference type="EC" id="2.3.2.26" evidence="8"/>
<keyword evidence="5" id="KW-0863">Zinc-finger</keyword>
<dbReference type="PANTHER" id="PTHR17616">
    <property type="entry name" value="YES-ASSOCIATED PROTEIN YAP1 FAMILY MEMBER"/>
    <property type="match status" value="1"/>
</dbReference>
<dbReference type="GO" id="GO:0008270">
    <property type="term" value="F:zinc ion binding"/>
    <property type="evidence" value="ECO:0007669"/>
    <property type="project" value="UniProtKB-KW"/>
</dbReference>
<dbReference type="PROSITE" id="PS50119">
    <property type="entry name" value="ZF_BBOX"/>
    <property type="match status" value="1"/>
</dbReference>
<keyword evidence="9" id="KW-1185">Reference proteome</keyword>
<keyword evidence="8" id="KW-0808">Transferase</keyword>
<evidence type="ECO:0000313" key="8">
    <source>
        <dbReference type="EMBL" id="CAG2220835.1"/>
    </source>
</evidence>
<evidence type="ECO:0000259" key="6">
    <source>
        <dbReference type="PROSITE" id="PS50020"/>
    </source>
</evidence>
<dbReference type="GO" id="GO:0005634">
    <property type="term" value="C:nucleus"/>
    <property type="evidence" value="ECO:0007669"/>
    <property type="project" value="UniProtKB-SubCell"/>
</dbReference>
<dbReference type="GO" id="GO:0003713">
    <property type="term" value="F:transcription coactivator activity"/>
    <property type="evidence" value="ECO:0007669"/>
    <property type="project" value="TreeGrafter"/>
</dbReference>
<name>A0A8S3SKI8_MYTED</name>
<dbReference type="GO" id="GO:0061630">
    <property type="term" value="F:ubiquitin protein ligase activity"/>
    <property type="evidence" value="ECO:0007669"/>
    <property type="project" value="UniProtKB-EC"/>
</dbReference>
<dbReference type="InterPro" id="IPR000315">
    <property type="entry name" value="Znf_B-box"/>
</dbReference>
<accession>A0A8S3SKI8</accession>
<keyword evidence="5" id="KW-0862">Zinc</keyword>
<dbReference type="Proteomes" id="UP000683360">
    <property type="component" value="Unassembled WGS sequence"/>
</dbReference>
<dbReference type="GO" id="GO:0005737">
    <property type="term" value="C:cytoplasm"/>
    <property type="evidence" value="ECO:0007669"/>
    <property type="project" value="UniProtKB-SubCell"/>
</dbReference>
<feature type="domain" description="B box-type" evidence="7">
    <location>
        <begin position="1"/>
        <end position="41"/>
    </location>
</feature>
<dbReference type="InterPro" id="IPR051583">
    <property type="entry name" value="YAP1"/>
</dbReference>
<evidence type="ECO:0000256" key="4">
    <source>
        <dbReference type="ARBA" id="ARBA00023242"/>
    </source>
</evidence>
<dbReference type="CDD" id="cd00201">
    <property type="entry name" value="WW"/>
    <property type="match status" value="2"/>
</dbReference>
<dbReference type="GO" id="GO:0035329">
    <property type="term" value="P:hippo signaling"/>
    <property type="evidence" value="ECO:0007669"/>
    <property type="project" value="TreeGrafter"/>
</dbReference>
<dbReference type="Gene3D" id="3.30.160.60">
    <property type="entry name" value="Classic Zinc Finger"/>
    <property type="match status" value="1"/>
</dbReference>
<feature type="domain" description="WW" evidence="6">
    <location>
        <begin position="233"/>
        <end position="266"/>
    </location>
</feature>
<evidence type="ECO:0000256" key="2">
    <source>
        <dbReference type="ARBA" id="ARBA00004496"/>
    </source>
</evidence>
<dbReference type="GO" id="GO:0045944">
    <property type="term" value="P:positive regulation of transcription by RNA polymerase II"/>
    <property type="evidence" value="ECO:0007669"/>
    <property type="project" value="TreeGrafter"/>
</dbReference>
<proteinExistence type="predicted"/>
<dbReference type="OrthoDB" id="423283at2759"/>
<keyword evidence="4" id="KW-0539">Nucleus</keyword>
<comment type="caution">
    <text evidence="8">The sequence shown here is derived from an EMBL/GenBank/DDBJ whole genome shotgun (WGS) entry which is preliminary data.</text>
</comment>
<dbReference type="SUPFAM" id="SSF57845">
    <property type="entry name" value="B-box zinc-binding domain"/>
    <property type="match status" value="1"/>
</dbReference>
<dbReference type="SMART" id="SM00456">
    <property type="entry name" value="WW"/>
    <property type="match status" value="2"/>
</dbReference>
<keyword evidence="5" id="KW-0479">Metal-binding</keyword>
<evidence type="ECO:0000256" key="1">
    <source>
        <dbReference type="ARBA" id="ARBA00004123"/>
    </source>
</evidence>
<evidence type="ECO:0000259" key="7">
    <source>
        <dbReference type="PROSITE" id="PS50119"/>
    </source>
</evidence>
<dbReference type="InterPro" id="IPR001202">
    <property type="entry name" value="WW_dom"/>
</dbReference>
<protein>
    <submittedName>
        <fullName evidence="8">WWP1</fullName>
        <ecNumber evidence="8">2.3.2.26</ecNumber>
    </submittedName>
</protein>
<comment type="subcellular location">
    <subcellularLocation>
        <location evidence="2">Cytoplasm</location>
    </subcellularLocation>
    <subcellularLocation>
        <location evidence="1">Nucleus</location>
    </subcellularLocation>
</comment>
<dbReference type="Pfam" id="PF00643">
    <property type="entry name" value="zf-B_box"/>
    <property type="match status" value="1"/>
</dbReference>
<dbReference type="PROSITE" id="PS50020">
    <property type="entry name" value="WW_DOMAIN_2"/>
    <property type="match status" value="2"/>
</dbReference>
<dbReference type="EMBL" id="CAJPWZ010001673">
    <property type="protein sequence ID" value="CAG2220835.1"/>
    <property type="molecule type" value="Genomic_DNA"/>
</dbReference>
<evidence type="ECO:0000313" key="9">
    <source>
        <dbReference type="Proteomes" id="UP000683360"/>
    </source>
</evidence>
<evidence type="ECO:0000256" key="3">
    <source>
        <dbReference type="ARBA" id="ARBA00022490"/>
    </source>
</evidence>
<dbReference type="InterPro" id="IPR036020">
    <property type="entry name" value="WW_dom_sf"/>
</dbReference>